<evidence type="ECO:0000256" key="5">
    <source>
        <dbReference type="SAM" id="MobiDB-lite"/>
    </source>
</evidence>
<dbReference type="CDD" id="cd01949">
    <property type="entry name" value="GGDEF"/>
    <property type="match status" value="1"/>
</dbReference>
<dbReference type="InterPro" id="IPR050469">
    <property type="entry name" value="Diguanylate_Cyclase"/>
</dbReference>
<dbReference type="SMART" id="SM00065">
    <property type="entry name" value="GAF"/>
    <property type="match status" value="2"/>
</dbReference>
<dbReference type="PROSITE" id="PS50887">
    <property type="entry name" value="GGDEF"/>
    <property type="match status" value="1"/>
</dbReference>
<evidence type="ECO:0000259" key="7">
    <source>
        <dbReference type="PROSITE" id="PS50887"/>
    </source>
</evidence>
<keyword evidence="9" id="KW-1185">Reference proteome</keyword>
<dbReference type="PANTHER" id="PTHR45138">
    <property type="entry name" value="REGULATORY COMPONENTS OF SENSORY TRANSDUCTION SYSTEM"/>
    <property type="match status" value="1"/>
</dbReference>
<feature type="domain" description="GGDEF" evidence="7">
    <location>
        <begin position="1604"/>
        <end position="1736"/>
    </location>
</feature>
<dbReference type="Pfam" id="PF13191">
    <property type="entry name" value="AAA_16"/>
    <property type="match status" value="1"/>
</dbReference>
<feature type="compositionally biased region" description="Basic and acidic residues" evidence="5">
    <location>
        <begin position="263"/>
        <end position="282"/>
    </location>
</feature>
<dbReference type="InterPro" id="IPR041664">
    <property type="entry name" value="AAA_16"/>
</dbReference>
<dbReference type="PANTHER" id="PTHR45138:SF9">
    <property type="entry name" value="DIGUANYLATE CYCLASE DGCM-RELATED"/>
    <property type="match status" value="1"/>
</dbReference>
<dbReference type="SMART" id="SM00220">
    <property type="entry name" value="S_TKc"/>
    <property type="match status" value="1"/>
</dbReference>
<dbReference type="InterPro" id="IPR017441">
    <property type="entry name" value="Protein_kinase_ATP_BS"/>
</dbReference>
<feature type="domain" description="Protein kinase" evidence="6">
    <location>
        <begin position="19"/>
        <end position="269"/>
    </location>
</feature>
<dbReference type="InterPro" id="IPR011990">
    <property type="entry name" value="TPR-like_helical_dom_sf"/>
</dbReference>
<protein>
    <recommendedName>
        <fullName evidence="10">Non-specific serine/threonine protein kinase</fullName>
    </recommendedName>
</protein>
<organism evidence="8 9">
    <name type="scientific">Virgisporangium aliadipatigenens</name>
    <dbReference type="NCBI Taxonomy" id="741659"/>
    <lineage>
        <taxon>Bacteria</taxon>
        <taxon>Bacillati</taxon>
        <taxon>Actinomycetota</taxon>
        <taxon>Actinomycetes</taxon>
        <taxon>Micromonosporales</taxon>
        <taxon>Micromonosporaceae</taxon>
        <taxon>Virgisporangium</taxon>
    </lineage>
</organism>
<dbReference type="NCBIfam" id="TIGR00254">
    <property type="entry name" value="GGDEF"/>
    <property type="match status" value="1"/>
</dbReference>
<dbReference type="PROSITE" id="PS00107">
    <property type="entry name" value="PROTEIN_KINASE_ATP"/>
    <property type="match status" value="1"/>
</dbReference>
<keyword evidence="2 4" id="KW-0547">Nucleotide-binding</keyword>
<feature type="region of interest" description="Disordered" evidence="5">
    <location>
        <begin position="263"/>
        <end position="295"/>
    </location>
</feature>
<dbReference type="Gene3D" id="1.25.40.10">
    <property type="entry name" value="Tetratricopeptide repeat domain"/>
    <property type="match status" value="1"/>
</dbReference>
<dbReference type="InterPro" id="IPR011009">
    <property type="entry name" value="Kinase-like_dom_sf"/>
</dbReference>
<evidence type="ECO:0008006" key="10">
    <source>
        <dbReference type="Google" id="ProtNLM"/>
    </source>
</evidence>
<dbReference type="Pfam" id="PF00069">
    <property type="entry name" value="Pkinase"/>
    <property type="match status" value="1"/>
</dbReference>
<dbReference type="SUPFAM" id="SSF55073">
    <property type="entry name" value="Nucleotide cyclase"/>
    <property type="match status" value="1"/>
</dbReference>
<dbReference type="SMART" id="SM00267">
    <property type="entry name" value="GGDEF"/>
    <property type="match status" value="1"/>
</dbReference>
<dbReference type="InterPro" id="IPR029787">
    <property type="entry name" value="Nucleotide_cyclase"/>
</dbReference>
<keyword evidence="3 4" id="KW-0067">ATP-binding</keyword>
<evidence type="ECO:0000256" key="2">
    <source>
        <dbReference type="ARBA" id="ARBA00022741"/>
    </source>
</evidence>
<dbReference type="Pfam" id="PF01590">
    <property type="entry name" value="GAF"/>
    <property type="match status" value="1"/>
</dbReference>
<sequence length="1740" mass="184224">MANDIQGRQAHVPPDVPGLAVVGAIGHGATADVYRVRRRGAEYALKILREAGTPATRRAFRREAALLACVDHPGLPDVYEVGLAGGRPYLLMELVAGRRLGELLGTPHPDARVIAWGLDVADALGAAHRLELVHRDVKPDNVVVGPDGRARLVDLGLATRVAADPTDVAAGTLAYAAPEQSGALRRAVDGRADLYSLGVVLFEAATGAPPFAGSDPGELIRMHAVTPAPDPRTLRADLSPALAAVICRLLAKDPDDRYPHAAAVRDDLRRAADDPARTDLPTRHAGSAPHREPPLVGRRDEVDVLTARWERARSGGGGCALLTGPAGGGKSRLAREIMNLVRRGGHPVLHGKAEAGGTLPLAALRAAVDGHVRAVRELPGPGRAAARERLVAAAGEEAPLVARLSPDLAELLDADAADVPATGEQFAAAVAAFLAGLAGAGEPALLCLDDVQWLDDVSRAVLRRLAPLLPGTSLLVLATARDDEESVPALTTFRGTIGTAVDLEARLGPLTVDEIGALVTAECGGMRLDRADAARLAAHSDGNPFALLEVVKAVVDAGLARPDWGSWQVDHEELARLDLPTDVAALVLKRVDALDGPSLRLLGLAAVVGNHFPVDVVARAAGVERSAAEDALTDATRHRLVENCGGGRFAFLHDRIREALLDRFTDDERRAAHDRVADALAALDRRDPAALYALADHCVRGTVARDPGRAARAAAVAGRLALADHAPAQAVLFLESAVAAAEVAGEPADTDLLRTLGVALHRVGRFDDAVGVFRAALAVTDVPTERAGLHRSIAQVHDSTWNTTAQAAAVEAGLAELGRPLPTNPVGLALSTLGIGVAGWLGARLGIGRGTARGAERDTYRLVMGLYDLYGRYLIRDLRADRSVALKARGGYLAHRVGVSAETARSKSEGGLIARMAGLPRLAERLDAAALRMAQEVGDPRVVSYLAWLRAFGIFSSGADQGESIRRAMAEHGRWMDPGHLLDCYAMLAWDLILRGDTDAAREWFDRRRALVEASGQVGPLVLIPVEAALPALCGQVAEAAAVLGRFRSGEGLPRAMRVDTLIATMQSAVEQREFGAIFDDAVARFDEMRLRPRGMLATLHSVYVYRAYGRVEQLRLGATDPASAREAVRRLGTVSNRPILAAHHAVLKASLHEVLGEPGKALRALGAAEPVLLAVDAPLVVFETAFTRARALRASGFPGEAGRQAETALRVADTQGWPHRARWVRAAFGIGTDVHSGRPGRSADAVHAGTYRRRLAALEQVSLASARVLDPDRLARIALDESVRILGAERALLFLTDGPSDRLVPRVGRDADGADLDGFSGYSAGLVERVRRSRRPLVVAGTDEGEALGSQSAVRHGLRSIIIAPILLEHRLWGVVYLDSRVAKGIFTHDDVDILTAVTNQVAAALETARAARLELAVATVARERDLAETLRAAMHEVSATLDPATVLRKVRECAQRFAGDSGGWLVTVDGAHVDPPVAALDPARIAALAGRTAPVRGTAAEPWTGMFPGQGLVCWLAVPLAVRGEPIGVLVLAAARPDAFGPAQVETVETIAAQGMVAYENARLFSEVRRLASVDGLTQLANRRQFMEATDREVATARRHGRPLAAVMVDIDRFKQVNDTWGHQVGDDVIRAVAARLRLHSREVDLAGRYGGEEFALVLPDVGDAAGSIAERLRVEVAGAPVETAAGPVPVTISLGVAYLEATDTDAAPLLARADECLYRAKRGGRNRVVVHPSHAVN</sequence>
<name>A0A8J3YHP8_9ACTN</name>
<dbReference type="RefSeq" id="WP_203898998.1">
    <property type="nucleotide sequence ID" value="NZ_BOPF01000007.1"/>
</dbReference>
<dbReference type="InterPro" id="IPR043128">
    <property type="entry name" value="Rev_trsase/Diguanyl_cyclase"/>
</dbReference>
<dbReference type="GO" id="GO:1902201">
    <property type="term" value="P:negative regulation of bacterial-type flagellum-dependent cell motility"/>
    <property type="evidence" value="ECO:0007669"/>
    <property type="project" value="TreeGrafter"/>
</dbReference>
<dbReference type="Proteomes" id="UP000619260">
    <property type="component" value="Unassembled WGS sequence"/>
</dbReference>
<dbReference type="GO" id="GO:0004672">
    <property type="term" value="F:protein kinase activity"/>
    <property type="evidence" value="ECO:0007669"/>
    <property type="project" value="InterPro"/>
</dbReference>
<dbReference type="PROSITE" id="PS00108">
    <property type="entry name" value="PROTEIN_KINASE_ST"/>
    <property type="match status" value="1"/>
</dbReference>
<evidence type="ECO:0000313" key="9">
    <source>
        <dbReference type="Proteomes" id="UP000619260"/>
    </source>
</evidence>
<reference evidence="8" key="1">
    <citation type="submission" date="2021-01" db="EMBL/GenBank/DDBJ databases">
        <title>Whole genome shotgun sequence of Virgisporangium aliadipatigenens NBRC 105644.</title>
        <authorList>
            <person name="Komaki H."/>
            <person name="Tamura T."/>
        </authorList>
    </citation>
    <scope>NUCLEOTIDE SEQUENCE</scope>
    <source>
        <strain evidence="8">NBRC 105644</strain>
    </source>
</reference>
<evidence type="ECO:0000256" key="3">
    <source>
        <dbReference type="ARBA" id="ARBA00022840"/>
    </source>
</evidence>
<dbReference type="SUPFAM" id="SSF52540">
    <property type="entry name" value="P-loop containing nucleoside triphosphate hydrolases"/>
    <property type="match status" value="1"/>
</dbReference>
<dbReference type="Gene3D" id="1.10.510.10">
    <property type="entry name" value="Transferase(Phosphotransferase) domain 1"/>
    <property type="match status" value="1"/>
</dbReference>
<evidence type="ECO:0000256" key="4">
    <source>
        <dbReference type="PROSITE-ProRule" id="PRU10141"/>
    </source>
</evidence>
<gene>
    <name evidence="8" type="ORF">Val02_23400</name>
</gene>
<dbReference type="CDD" id="cd14014">
    <property type="entry name" value="STKc_PknB_like"/>
    <property type="match status" value="1"/>
</dbReference>
<dbReference type="SUPFAM" id="SSF55781">
    <property type="entry name" value="GAF domain-like"/>
    <property type="match status" value="2"/>
</dbReference>
<dbReference type="SUPFAM" id="SSF56112">
    <property type="entry name" value="Protein kinase-like (PK-like)"/>
    <property type="match status" value="1"/>
</dbReference>
<accession>A0A8J3YHP8</accession>
<dbReference type="Gene3D" id="3.30.450.40">
    <property type="match status" value="2"/>
</dbReference>
<dbReference type="FunFam" id="3.30.70.270:FF:000001">
    <property type="entry name" value="Diguanylate cyclase domain protein"/>
    <property type="match status" value="1"/>
</dbReference>
<dbReference type="GO" id="GO:0043709">
    <property type="term" value="P:cell adhesion involved in single-species biofilm formation"/>
    <property type="evidence" value="ECO:0007669"/>
    <property type="project" value="TreeGrafter"/>
</dbReference>
<dbReference type="InterPro" id="IPR003018">
    <property type="entry name" value="GAF"/>
</dbReference>
<dbReference type="EMBL" id="BOPF01000007">
    <property type="protein sequence ID" value="GIJ45454.1"/>
    <property type="molecule type" value="Genomic_DNA"/>
</dbReference>
<comment type="subcellular location">
    <subcellularLocation>
        <location evidence="1">Membrane</location>
        <topology evidence="1">Single-pass membrane protein</topology>
    </subcellularLocation>
</comment>
<dbReference type="PROSITE" id="PS50011">
    <property type="entry name" value="PROTEIN_KINASE_DOM"/>
    <property type="match status" value="1"/>
</dbReference>
<dbReference type="Pfam" id="PF00990">
    <property type="entry name" value="GGDEF"/>
    <property type="match status" value="1"/>
</dbReference>
<feature type="binding site" evidence="4">
    <location>
        <position position="46"/>
    </location>
    <ligand>
        <name>ATP</name>
        <dbReference type="ChEBI" id="CHEBI:30616"/>
    </ligand>
</feature>
<dbReference type="Gene3D" id="3.30.200.20">
    <property type="entry name" value="Phosphorylase Kinase, domain 1"/>
    <property type="match status" value="1"/>
</dbReference>
<dbReference type="InterPro" id="IPR000160">
    <property type="entry name" value="GGDEF_dom"/>
</dbReference>
<evidence type="ECO:0000259" key="6">
    <source>
        <dbReference type="PROSITE" id="PS50011"/>
    </source>
</evidence>
<dbReference type="InterPro" id="IPR000719">
    <property type="entry name" value="Prot_kinase_dom"/>
</dbReference>
<dbReference type="InterPro" id="IPR008271">
    <property type="entry name" value="Ser/Thr_kinase_AS"/>
</dbReference>
<dbReference type="InterPro" id="IPR029016">
    <property type="entry name" value="GAF-like_dom_sf"/>
</dbReference>
<dbReference type="Gene3D" id="3.30.70.270">
    <property type="match status" value="1"/>
</dbReference>
<dbReference type="Gene3D" id="3.40.50.300">
    <property type="entry name" value="P-loop containing nucleotide triphosphate hydrolases"/>
    <property type="match status" value="1"/>
</dbReference>
<comment type="caution">
    <text evidence="8">The sequence shown here is derived from an EMBL/GenBank/DDBJ whole genome shotgun (WGS) entry which is preliminary data.</text>
</comment>
<dbReference type="InterPro" id="IPR027417">
    <property type="entry name" value="P-loop_NTPase"/>
</dbReference>
<proteinExistence type="predicted"/>
<evidence type="ECO:0000256" key="1">
    <source>
        <dbReference type="ARBA" id="ARBA00004167"/>
    </source>
</evidence>
<evidence type="ECO:0000313" key="8">
    <source>
        <dbReference type="EMBL" id="GIJ45454.1"/>
    </source>
</evidence>
<dbReference type="GO" id="GO:0005886">
    <property type="term" value="C:plasma membrane"/>
    <property type="evidence" value="ECO:0007669"/>
    <property type="project" value="TreeGrafter"/>
</dbReference>
<dbReference type="GO" id="GO:0005524">
    <property type="term" value="F:ATP binding"/>
    <property type="evidence" value="ECO:0007669"/>
    <property type="project" value="UniProtKB-UniRule"/>
</dbReference>
<dbReference type="GO" id="GO:0052621">
    <property type="term" value="F:diguanylate cyclase activity"/>
    <property type="evidence" value="ECO:0007669"/>
    <property type="project" value="TreeGrafter"/>
</dbReference>
<dbReference type="Pfam" id="PF13185">
    <property type="entry name" value="GAF_2"/>
    <property type="match status" value="1"/>
</dbReference>